<dbReference type="Proteomes" id="UP000664203">
    <property type="component" value="Unassembled WGS sequence"/>
</dbReference>
<proteinExistence type="predicted"/>
<dbReference type="AlphaFoldDB" id="A0A8H3FMI2"/>
<name>A0A8H3FMI2_9LECA</name>
<feature type="region of interest" description="Disordered" evidence="1">
    <location>
        <begin position="1"/>
        <end position="32"/>
    </location>
</feature>
<reference evidence="2" key="1">
    <citation type="submission" date="2021-03" db="EMBL/GenBank/DDBJ databases">
        <authorList>
            <person name="Tagirdzhanova G."/>
        </authorList>
    </citation>
    <scope>NUCLEOTIDE SEQUENCE</scope>
</reference>
<sequence length="72" mass="8221">MGQKLDQLASPIEVPITSEMTSANSPAREDMPTNLESWEKNYMRLTEVWKSCLMDDGNLPHENHPRLQACHP</sequence>
<evidence type="ECO:0000313" key="3">
    <source>
        <dbReference type="Proteomes" id="UP000664203"/>
    </source>
</evidence>
<evidence type="ECO:0000313" key="2">
    <source>
        <dbReference type="EMBL" id="CAF9927346.1"/>
    </source>
</evidence>
<accession>A0A8H3FMI2</accession>
<gene>
    <name evidence="2" type="ORF">ALECFALPRED_003687</name>
</gene>
<keyword evidence="3" id="KW-1185">Reference proteome</keyword>
<protein>
    <submittedName>
        <fullName evidence="2">Uncharacterized protein</fullName>
    </submittedName>
</protein>
<organism evidence="2 3">
    <name type="scientific">Alectoria fallacina</name>
    <dbReference type="NCBI Taxonomy" id="1903189"/>
    <lineage>
        <taxon>Eukaryota</taxon>
        <taxon>Fungi</taxon>
        <taxon>Dikarya</taxon>
        <taxon>Ascomycota</taxon>
        <taxon>Pezizomycotina</taxon>
        <taxon>Lecanoromycetes</taxon>
        <taxon>OSLEUM clade</taxon>
        <taxon>Lecanoromycetidae</taxon>
        <taxon>Lecanorales</taxon>
        <taxon>Lecanorineae</taxon>
        <taxon>Parmeliaceae</taxon>
        <taxon>Alectoria</taxon>
    </lineage>
</organism>
<dbReference type="EMBL" id="CAJPDR010000227">
    <property type="protein sequence ID" value="CAF9927346.1"/>
    <property type="molecule type" value="Genomic_DNA"/>
</dbReference>
<comment type="caution">
    <text evidence="2">The sequence shown here is derived from an EMBL/GenBank/DDBJ whole genome shotgun (WGS) entry which is preliminary data.</text>
</comment>
<evidence type="ECO:0000256" key="1">
    <source>
        <dbReference type="SAM" id="MobiDB-lite"/>
    </source>
</evidence>